<dbReference type="InterPro" id="IPR004358">
    <property type="entry name" value="Sig_transdc_His_kin-like_C"/>
</dbReference>
<feature type="domain" description="Histidine kinase" evidence="19">
    <location>
        <begin position="384"/>
        <end position="596"/>
    </location>
</feature>
<dbReference type="SUPFAM" id="SSF47384">
    <property type="entry name" value="Homodimeric domain of signal transducing histidine kinase"/>
    <property type="match status" value="1"/>
</dbReference>
<dbReference type="Gene3D" id="3.30.450.20">
    <property type="entry name" value="PAS domain"/>
    <property type="match status" value="2"/>
</dbReference>
<dbReference type="GO" id="GO:0005886">
    <property type="term" value="C:plasma membrane"/>
    <property type="evidence" value="ECO:0007669"/>
    <property type="project" value="UniProtKB-SubCell"/>
</dbReference>
<keyword evidence="6" id="KW-0597">Phosphoprotein</keyword>
<dbReference type="Pfam" id="PF02518">
    <property type="entry name" value="HATPase_c"/>
    <property type="match status" value="1"/>
</dbReference>
<evidence type="ECO:0000256" key="16">
    <source>
        <dbReference type="ARBA" id="ARBA00073143"/>
    </source>
</evidence>
<dbReference type="EMBL" id="JACIJS010000002">
    <property type="protein sequence ID" value="MBB5514635.1"/>
    <property type="molecule type" value="Genomic_DNA"/>
</dbReference>
<dbReference type="SUPFAM" id="SSF103190">
    <property type="entry name" value="Sensory domain-like"/>
    <property type="match status" value="1"/>
</dbReference>
<evidence type="ECO:0000256" key="9">
    <source>
        <dbReference type="ARBA" id="ARBA00022741"/>
    </source>
</evidence>
<dbReference type="InterPro" id="IPR003661">
    <property type="entry name" value="HisK_dim/P_dom"/>
</dbReference>
<dbReference type="SUPFAM" id="SSF55874">
    <property type="entry name" value="ATPase domain of HSP90 chaperone/DNA topoisomerase II/histidine kinase"/>
    <property type="match status" value="1"/>
</dbReference>
<dbReference type="EC" id="2.7.13.3" evidence="3"/>
<dbReference type="GO" id="GO:0005524">
    <property type="term" value="F:ATP binding"/>
    <property type="evidence" value="ECO:0007669"/>
    <property type="project" value="UniProtKB-KW"/>
</dbReference>
<evidence type="ECO:0000256" key="13">
    <source>
        <dbReference type="ARBA" id="ARBA00023012"/>
    </source>
</evidence>
<dbReference type="PROSITE" id="PS50109">
    <property type="entry name" value="HIS_KIN"/>
    <property type="match status" value="1"/>
</dbReference>
<dbReference type="Gene3D" id="1.10.287.130">
    <property type="match status" value="1"/>
</dbReference>
<keyword evidence="12 18" id="KW-1133">Transmembrane helix</keyword>
<evidence type="ECO:0000256" key="8">
    <source>
        <dbReference type="ARBA" id="ARBA00022692"/>
    </source>
</evidence>
<dbReference type="GO" id="GO:0000155">
    <property type="term" value="F:phosphorelay sensor kinase activity"/>
    <property type="evidence" value="ECO:0007669"/>
    <property type="project" value="InterPro"/>
</dbReference>
<keyword evidence="10 20" id="KW-0418">Kinase</keyword>
<evidence type="ECO:0000313" key="20">
    <source>
        <dbReference type="EMBL" id="MBB5514635.1"/>
    </source>
</evidence>
<dbReference type="InterPro" id="IPR036890">
    <property type="entry name" value="HATPase_C_sf"/>
</dbReference>
<dbReference type="PANTHER" id="PTHR43065:SF46">
    <property type="entry name" value="C4-DICARBOXYLATE TRANSPORT SENSOR PROTEIN DCTB"/>
    <property type="match status" value="1"/>
</dbReference>
<sequence length="604" mass="66224">MLDHAVTHSFSRMVSQTDISLPRRLIRLPRPATGVVLLAALLISGLLWISNIVLTDRYTATLAERALVRSTLHSSAVSQQLTNYQVATALMAQDRTLVAGLSGGAVDRTLFHLASLQAETGVEALYLYSGTGTLIANSVPEGSPLNHASAPYFQAALDQDASIFAMVTINEGDQRFLFSRRIIVGGRILGVLVAEVDLTPLQRDWAEGRDQVFVTNSEDIILLSTRTDWRFRALAPFLDAAAVPRNVSRMNLLPMLNLDWNGDVPTVEIEGIEYLRVQRTLDFRGWRLTYLAPLQDVKARVNGVLALEVMIFSILAALTFYITARRAARQSERIRRESEELRALNARLTQEIEERMRVEQSLEIAERSLEQSSKLAALGQMSAAIAHELNQPLAAMKTYIAGAALLLRRNRPDEAVASFQRIEDLITRMNALTQQLKSFARKGSKEMVEVDMRTVVTESLAIMSPQIGQRHAVITRVLPDQPVLVKGDALRLEQIFINLMRNALDAMQGDPEPKITVELFAGEKLARAQVRDAGPGLSGDPSQLFEPFYTTKTAGDGVGLGLAISAQIASDLGGSLSARNGKDGGAVFELSLPLAHTHGKETTS</sequence>
<dbReference type="InterPro" id="IPR033479">
    <property type="entry name" value="dCache_1"/>
</dbReference>
<evidence type="ECO:0000256" key="18">
    <source>
        <dbReference type="SAM" id="Phobius"/>
    </source>
</evidence>
<comment type="function">
    <text evidence="15">Member of the two-component regulatory system DctB/DctD involved in the transport of C4-dicarboxylates. DctB functions as a membrane-associated protein kinase that phosphorylates DctD in response to environmental signals.</text>
</comment>
<dbReference type="InterPro" id="IPR029151">
    <property type="entry name" value="Sensor-like_sf"/>
</dbReference>
<dbReference type="InterPro" id="IPR036097">
    <property type="entry name" value="HisK_dim/P_sf"/>
</dbReference>
<dbReference type="AlphaFoldDB" id="A0A840WY90"/>
<dbReference type="Pfam" id="PF02743">
    <property type="entry name" value="dCache_1"/>
    <property type="match status" value="1"/>
</dbReference>
<dbReference type="CDD" id="cd00082">
    <property type="entry name" value="HisKA"/>
    <property type="match status" value="1"/>
</dbReference>
<evidence type="ECO:0000259" key="19">
    <source>
        <dbReference type="PROSITE" id="PS50109"/>
    </source>
</evidence>
<evidence type="ECO:0000256" key="3">
    <source>
        <dbReference type="ARBA" id="ARBA00012438"/>
    </source>
</evidence>
<evidence type="ECO:0000256" key="4">
    <source>
        <dbReference type="ARBA" id="ARBA00022475"/>
    </source>
</evidence>
<organism evidence="20 21">
    <name type="scientific">Rubricella aquisinus</name>
    <dbReference type="NCBI Taxonomy" id="2028108"/>
    <lineage>
        <taxon>Bacteria</taxon>
        <taxon>Pseudomonadati</taxon>
        <taxon>Pseudomonadota</taxon>
        <taxon>Alphaproteobacteria</taxon>
        <taxon>Rhodobacterales</taxon>
        <taxon>Paracoccaceae</taxon>
        <taxon>Rubricella</taxon>
    </lineage>
</organism>
<dbReference type="InterPro" id="IPR017055">
    <property type="entry name" value="Sig_transdc_His_kinase_DctB"/>
</dbReference>
<evidence type="ECO:0000256" key="12">
    <source>
        <dbReference type="ARBA" id="ARBA00022989"/>
    </source>
</evidence>
<evidence type="ECO:0000256" key="11">
    <source>
        <dbReference type="ARBA" id="ARBA00022840"/>
    </source>
</evidence>
<evidence type="ECO:0000313" key="21">
    <source>
        <dbReference type="Proteomes" id="UP000553766"/>
    </source>
</evidence>
<gene>
    <name evidence="20" type="ORF">FHS89_000641</name>
</gene>
<protein>
    <recommendedName>
        <fullName evidence="16">C4-dicarboxylate transport sensor protein DctB</fullName>
        <ecNumber evidence="3">2.7.13.3</ecNumber>
    </recommendedName>
</protein>
<keyword evidence="9" id="KW-0547">Nucleotide-binding</keyword>
<evidence type="ECO:0000256" key="15">
    <source>
        <dbReference type="ARBA" id="ARBA00059004"/>
    </source>
</evidence>
<keyword evidence="7 20" id="KW-0808">Transferase</keyword>
<comment type="caution">
    <text evidence="20">The sequence shown here is derived from an EMBL/GenBank/DDBJ whole genome shotgun (WGS) entry which is preliminary data.</text>
</comment>
<accession>A0A840WY90</accession>
<proteinExistence type="predicted"/>
<feature type="transmembrane region" description="Helical" evidence="18">
    <location>
        <begin position="32"/>
        <end position="54"/>
    </location>
</feature>
<keyword evidence="4" id="KW-1003">Cell membrane</keyword>
<comment type="catalytic activity">
    <reaction evidence="1">
        <text>ATP + protein L-histidine = ADP + protein N-phospho-L-histidine.</text>
        <dbReference type="EC" id="2.7.13.3"/>
    </reaction>
</comment>
<dbReference type="PRINTS" id="PR00344">
    <property type="entry name" value="BCTRLSENSOR"/>
</dbReference>
<feature type="coiled-coil region" evidence="17">
    <location>
        <begin position="324"/>
        <end position="361"/>
    </location>
</feature>
<evidence type="ECO:0000256" key="1">
    <source>
        <dbReference type="ARBA" id="ARBA00000085"/>
    </source>
</evidence>
<keyword evidence="17" id="KW-0175">Coiled coil</keyword>
<dbReference type="Gene3D" id="3.30.565.10">
    <property type="entry name" value="Histidine kinase-like ATPase, C-terminal domain"/>
    <property type="match status" value="1"/>
</dbReference>
<evidence type="ECO:0000256" key="10">
    <source>
        <dbReference type="ARBA" id="ARBA00022777"/>
    </source>
</evidence>
<keyword evidence="14 18" id="KW-0472">Membrane</keyword>
<dbReference type="PANTHER" id="PTHR43065">
    <property type="entry name" value="SENSOR HISTIDINE KINASE"/>
    <property type="match status" value="1"/>
</dbReference>
<comment type="subcellular location">
    <subcellularLocation>
        <location evidence="2">Cell inner membrane</location>
        <topology evidence="2">Multi-pass membrane protein</topology>
    </subcellularLocation>
</comment>
<dbReference type="Proteomes" id="UP000553766">
    <property type="component" value="Unassembled WGS sequence"/>
</dbReference>
<evidence type="ECO:0000256" key="17">
    <source>
        <dbReference type="SAM" id="Coils"/>
    </source>
</evidence>
<dbReference type="InterPro" id="IPR005467">
    <property type="entry name" value="His_kinase_dom"/>
</dbReference>
<evidence type="ECO:0000256" key="6">
    <source>
        <dbReference type="ARBA" id="ARBA00022553"/>
    </source>
</evidence>
<dbReference type="FunFam" id="1.10.287.130:FF:000049">
    <property type="entry name" value="C4-dicarboxylate transport sensor protein DctB"/>
    <property type="match status" value="1"/>
</dbReference>
<name>A0A840WY90_9RHOB</name>
<reference evidence="20 21" key="1">
    <citation type="submission" date="2020-08" db="EMBL/GenBank/DDBJ databases">
        <title>Genomic Encyclopedia of Type Strains, Phase IV (KMG-IV): sequencing the most valuable type-strain genomes for metagenomic binning, comparative biology and taxonomic classification.</title>
        <authorList>
            <person name="Goeker M."/>
        </authorList>
    </citation>
    <scope>NUCLEOTIDE SEQUENCE [LARGE SCALE GENOMIC DNA]</scope>
    <source>
        <strain evidence="20 21">DSM 103377</strain>
    </source>
</reference>
<dbReference type="RefSeq" id="WP_184008475.1">
    <property type="nucleotide sequence ID" value="NZ_JACIJS010000002.1"/>
</dbReference>
<evidence type="ECO:0000256" key="2">
    <source>
        <dbReference type="ARBA" id="ARBA00004429"/>
    </source>
</evidence>
<keyword evidence="8 18" id="KW-0812">Transmembrane</keyword>
<evidence type="ECO:0000256" key="7">
    <source>
        <dbReference type="ARBA" id="ARBA00022679"/>
    </source>
</evidence>
<dbReference type="SMART" id="SM00387">
    <property type="entry name" value="HATPase_c"/>
    <property type="match status" value="1"/>
</dbReference>
<dbReference type="PIRSF" id="PIRSF036431">
    <property type="entry name" value="STHK_DctB"/>
    <property type="match status" value="1"/>
</dbReference>
<keyword evidence="21" id="KW-1185">Reference proteome</keyword>
<keyword evidence="11" id="KW-0067">ATP-binding</keyword>
<evidence type="ECO:0000256" key="5">
    <source>
        <dbReference type="ARBA" id="ARBA00022519"/>
    </source>
</evidence>
<keyword evidence="13" id="KW-0902">Two-component regulatory system</keyword>
<feature type="transmembrane region" description="Helical" evidence="18">
    <location>
        <begin position="303"/>
        <end position="324"/>
    </location>
</feature>
<dbReference type="Pfam" id="PF00512">
    <property type="entry name" value="HisKA"/>
    <property type="match status" value="1"/>
</dbReference>
<evidence type="ECO:0000256" key="14">
    <source>
        <dbReference type="ARBA" id="ARBA00023136"/>
    </source>
</evidence>
<dbReference type="SMART" id="SM00388">
    <property type="entry name" value="HisKA"/>
    <property type="match status" value="1"/>
</dbReference>
<keyword evidence="5" id="KW-0997">Cell inner membrane</keyword>
<dbReference type="InterPro" id="IPR003594">
    <property type="entry name" value="HATPase_dom"/>
</dbReference>